<gene>
    <name evidence="2" type="ORF">TNIN_377681</name>
</gene>
<feature type="region of interest" description="Disordered" evidence="1">
    <location>
        <begin position="148"/>
        <end position="167"/>
    </location>
</feature>
<organism evidence="2 3">
    <name type="scientific">Trichonephila inaurata madagascariensis</name>
    <dbReference type="NCBI Taxonomy" id="2747483"/>
    <lineage>
        <taxon>Eukaryota</taxon>
        <taxon>Metazoa</taxon>
        <taxon>Ecdysozoa</taxon>
        <taxon>Arthropoda</taxon>
        <taxon>Chelicerata</taxon>
        <taxon>Arachnida</taxon>
        <taxon>Araneae</taxon>
        <taxon>Araneomorphae</taxon>
        <taxon>Entelegynae</taxon>
        <taxon>Araneoidea</taxon>
        <taxon>Nephilidae</taxon>
        <taxon>Trichonephila</taxon>
        <taxon>Trichonephila inaurata</taxon>
    </lineage>
</organism>
<evidence type="ECO:0000256" key="1">
    <source>
        <dbReference type="SAM" id="MobiDB-lite"/>
    </source>
</evidence>
<evidence type="ECO:0000313" key="3">
    <source>
        <dbReference type="Proteomes" id="UP000886998"/>
    </source>
</evidence>
<evidence type="ECO:0000313" key="2">
    <source>
        <dbReference type="EMBL" id="GFY69269.1"/>
    </source>
</evidence>
<reference evidence="2" key="1">
    <citation type="submission" date="2020-08" db="EMBL/GenBank/DDBJ databases">
        <title>Multicomponent nature underlies the extraordinary mechanical properties of spider dragline silk.</title>
        <authorList>
            <person name="Kono N."/>
            <person name="Nakamura H."/>
            <person name="Mori M."/>
            <person name="Yoshida Y."/>
            <person name="Ohtoshi R."/>
            <person name="Malay A.D."/>
            <person name="Moran D.A.P."/>
            <person name="Tomita M."/>
            <person name="Numata K."/>
            <person name="Arakawa K."/>
        </authorList>
    </citation>
    <scope>NUCLEOTIDE SEQUENCE</scope>
</reference>
<protein>
    <submittedName>
        <fullName evidence="2">Uncharacterized protein</fullName>
    </submittedName>
</protein>
<dbReference type="Proteomes" id="UP000886998">
    <property type="component" value="Unassembled WGS sequence"/>
</dbReference>
<dbReference type="EMBL" id="BMAV01017523">
    <property type="protein sequence ID" value="GFY69269.1"/>
    <property type="molecule type" value="Genomic_DNA"/>
</dbReference>
<dbReference type="AlphaFoldDB" id="A0A8X6YGR1"/>
<keyword evidence="3" id="KW-1185">Reference proteome</keyword>
<proteinExistence type="predicted"/>
<comment type="caution">
    <text evidence="2">The sequence shown here is derived from an EMBL/GenBank/DDBJ whole genome shotgun (WGS) entry which is preliminary data.</text>
</comment>
<accession>A0A8X6YGR1</accession>
<sequence length="182" mass="20821">MDPEGGMTTSIVPRERIRNRLVTGTRRHLKVLLIQSTITRKSRRQVLPLIVVLFYVRIGYKDKVTILLRSQCILPFVWGQTAVADGARKECEYHVVTESEGRVHWIRNLYNTRFGNRAGEISARSSFSSCFSKETENSEWENCGGFLGENKQSQRPTQASEDARDGCVEDDVTRLSIRRQIS</sequence>
<name>A0A8X6YGR1_9ARAC</name>
<feature type="compositionally biased region" description="Polar residues" evidence="1">
    <location>
        <begin position="150"/>
        <end position="160"/>
    </location>
</feature>